<keyword evidence="1" id="KW-0812">Transmembrane</keyword>
<feature type="transmembrane region" description="Helical" evidence="1">
    <location>
        <begin position="34"/>
        <end position="51"/>
    </location>
</feature>
<proteinExistence type="predicted"/>
<feature type="transmembrane region" description="Helical" evidence="1">
    <location>
        <begin position="201"/>
        <end position="225"/>
    </location>
</feature>
<dbReference type="Proteomes" id="UP000602050">
    <property type="component" value="Unassembled WGS sequence"/>
</dbReference>
<feature type="transmembrane region" description="Helical" evidence="1">
    <location>
        <begin position="263"/>
        <end position="281"/>
    </location>
</feature>
<dbReference type="EMBL" id="BMEV01000005">
    <property type="protein sequence ID" value="GGH69923.1"/>
    <property type="molecule type" value="Genomic_DNA"/>
</dbReference>
<feature type="transmembrane region" description="Helical" evidence="1">
    <location>
        <begin position="175"/>
        <end position="195"/>
    </location>
</feature>
<sequence length="472" mass="52768">MQSVIRWGLSLSVIGYAVLHFITYFYPQPLAIRLLAISGIAILIFAIGVHSVKKMKLPIALFLIGVGILLINQLPVMQGVERGVLQMRNMIGLLIIIPMISWVLKEKPYIESIVTVAHDLLDTSRKFYFGMVAFTQIISYFLLFGSITMMYQVVNEVLKDKTGEAWEHFKGTAMLRGFALSALWVVSIPSFAFVIEVLDASLWKAIMQGLAVALIATGMAVLFSIREQKRFGVNITRGLRGEMEEILQQTSRRKNVSGDAREFFILFVSLFGSIFLLYEIFSLELLVLIPLTIVLWIIVIYFVAGKMKKLVQEARHYVKEDLQRQVYQLCVMLGAGMMIYALNQIGFAKLFVDQLYRLQEAVPFLNILFILPFIIILLGFVGLGPLTVMVLVGGILETMQLSYPPELIVLALTSGSAISILLSPLILPLIVLSGMNGMSGLKNGFGYNWKFAIALFVVVQIWVQSAALIVSH</sequence>
<gene>
    <name evidence="2" type="ORF">GCM10010978_04340</name>
</gene>
<evidence type="ECO:0000256" key="1">
    <source>
        <dbReference type="SAM" id="Phobius"/>
    </source>
</evidence>
<keyword evidence="1" id="KW-0472">Membrane</keyword>
<feature type="transmembrane region" description="Helical" evidence="1">
    <location>
        <begin position="6"/>
        <end position="27"/>
    </location>
</feature>
<feature type="transmembrane region" description="Helical" evidence="1">
    <location>
        <begin position="326"/>
        <end position="347"/>
    </location>
</feature>
<name>A0A8J2ZQ72_9BACI</name>
<feature type="transmembrane region" description="Helical" evidence="1">
    <location>
        <begin position="407"/>
        <end position="431"/>
    </location>
</feature>
<feature type="transmembrane region" description="Helical" evidence="1">
    <location>
        <begin position="287"/>
        <end position="305"/>
    </location>
</feature>
<protein>
    <submittedName>
        <fullName evidence="2">Uncharacterized protein</fullName>
    </submittedName>
</protein>
<reference evidence="2" key="1">
    <citation type="journal article" date="2014" name="Int. J. Syst. Evol. Microbiol.">
        <title>Complete genome sequence of Corynebacterium casei LMG S-19264T (=DSM 44701T), isolated from a smear-ripened cheese.</title>
        <authorList>
            <consortium name="US DOE Joint Genome Institute (JGI-PGF)"/>
            <person name="Walter F."/>
            <person name="Albersmeier A."/>
            <person name="Kalinowski J."/>
            <person name="Ruckert C."/>
        </authorList>
    </citation>
    <scope>NUCLEOTIDE SEQUENCE</scope>
    <source>
        <strain evidence="2">CGMCC 1.12360</strain>
    </source>
</reference>
<feature type="transmembrane region" description="Helical" evidence="1">
    <location>
        <begin position="127"/>
        <end position="154"/>
    </location>
</feature>
<dbReference type="RefSeq" id="WP_188390732.1">
    <property type="nucleotide sequence ID" value="NZ_BMEV01000005.1"/>
</dbReference>
<feature type="transmembrane region" description="Helical" evidence="1">
    <location>
        <begin position="367"/>
        <end position="395"/>
    </location>
</feature>
<reference evidence="2" key="2">
    <citation type="submission" date="2020-09" db="EMBL/GenBank/DDBJ databases">
        <authorList>
            <person name="Sun Q."/>
            <person name="Zhou Y."/>
        </authorList>
    </citation>
    <scope>NUCLEOTIDE SEQUENCE</scope>
    <source>
        <strain evidence="2">CGMCC 1.12360</strain>
    </source>
</reference>
<dbReference type="AlphaFoldDB" id="A0A8J2ZQ72"/>
<keyword evidence="3" id="KW-1185">Reference proteome</keyword>
<accession>A0A8J2ZQ72</accession>
<feature type="transmembrane region" description="Helical" evidence="1">
    <location>
        <begin position="57"/>
        <end position="75"/>
    </location>
</feature>
<evidence type="ECO:0000313" key="2">
    <source>
        <dbReference type="EMBL" id="GGH69923.1"/>
    </source>
</evidence>
<feature type="transmembrane region" description="Helical" evidence="1">
    <location>
        <begin position="451"/>
        <end position="470"/>
    </location>
</feature>
<comment type="caution">
    <text evidence="2">The sequence shown here is derived from an EMBL/GenBank/DDBJ whole genome shotgun (WGS) entry which is preliminary data.</text>
</comment>
<evidence type="ECO:0000313" key="3">
    <source>
        <dbReference type="Proteomes" id="UP000602050"/>
    </source>
</evidence>
<organism evidence="2 3">
    <name type="scientific">Compostibacillus humi</name>
    <dbReference type="NCBI Taxonomy" id="1245525"/>
    <lineage>
        <taxon>Bacteria</taxon>
        <taxon>Bacillati</taxon>
        <taxon>Bacillota</taxon>
        <taxon>Bacilli</taxon>
        <taxon>Bacillales</taxon>
        <taxon>Bacillaceae</taxon>
        <taxon>Compostibacillus</taxon>
    </lineage>
</organism>
<keyword evidence="1" id="KW-1133">Transmembrane helix</keyword>